<feature type="domain" description="DUF6594" evidence="2">
    <location>
        <begin position="2"/>
        <end position="229"/>
    </location>
</feature>
<proteinExistence type="predicted"/>
<keyword evidence="4" id="KW-1185">Reference proteome</keyword>
<gene>
    <name evidence="3" type="ORF">G7Y89_g9713</name>
</gene>
<protein>
    <recommendedName>
        <fullName evidence="2">DUF6594 domain-containing protein</fullName>
    </recommendedName>
</protein>
<dbReference type="InterPro" id="IPR046529">
    <property type="entry name" value="DUF6594"/>
</dbReference>
<feature type="transmembrane region" description="Helical" evidence="1">
    <location>
        <begin position="189"/>
        <end position="206"/>
    </location>
</feature>
<dbReference type="Pfam" id="PF20237">
    <property type="entry name" value="DUF6594"/>
    <property type="match status" value="1"/>
</dbReference>
<dbReference type="AlphaFoldDB" id="A0A8H4RGD5"/>
<feature type="transmembrane region" description="Helical" evidence="1">
    <location>
        <begin position="218"/>
        <end position="236"/>
    </location>
</feature>
<reference evidence="3 4" key="1">
    <citation type="submission" date="2020-03" db="EMBL/GenBank/DDBJ databases">
        <title>Draft Genome Sequence of Cudoniella acicularis.</title>
        <authorList>
            <person name="Buettner E."/>
            <person name="Kellner H."/>
        </authorList>
    </citation>
    <scope>NUCLEOTIDE SEQUENCE [LARGE SCALE GENOMIC DNA]</scope>
    <source>
        <strain evidence="3 4">DSM 108380</strain>
    </source>
</reference>
<accession>A0A8H4RGD5</accession>
<keyword evidence="1" id="KW-0472">Membrane</keyword>
<sequence length="246" mass="27019">MDLEARLADTDHKDVLNQRLAQEVQPGDIQGIDDLTTRWSLDCGNADTIKTRKDLILCIDRKLREHHEFLVLQNKVFNLDEPETRVVLSLQSQLEERDPRYIQGISAKYLDDRQDLIALRKLLEKDPLTKLSGNMIYIPPNLIDGHDVKATYRYSERKINMITAGISASLAATLLFGSILGLHFITSEVARLVVVLVLTAVFAVLVKFTTTASRSEVFGGAAAFVAVLVVYVGGALSTGGAGSPAA</sequence>
<evidence type="ECO:0000313" key="4">
    <source>
        <dbReference type="Proteomes" id="UP000566819"/>
    </source>
</evidence>
<feature type="transmembrane region" description="Helical" evidence="1">
    <location>
        <begin position="159"/>
        <end position="183"/>
    </location>
</feature>
<keyword evidence="1" id="KW-0812">Transmembrane</keyword>
<keyword evidence="1" id="KW-1133">Transmembrane helix</keyword>
<dbReference type="PANTHER" id="PTHR34502:SF4">
    <property type="entry name" value="DUF6594 DOMAIN-CONTAINING PROTEIN"/>
    <property type="match status" value="1"/>
</dbReference>
<evidence type="ECO:0000313" key="3">
    <source>
        <dbReference type="EMBL" id="KAF4628443.1"/>
    </source>
</evidence>
<name>A0A8H4RGD5_9HELO</name>
<dbReference type="EMBL" id="JAAMPI010000812">
    <property type="protein sequence ID" value="KAF4628443.1"/>
    <property type="molecule type" value="Genomic_DNA"/>
</dbReference>
<dbReference type="Proteomes" id="UP000566819">
    <property type="component" value="Unassembled WGS sequence"/>
</dbReference>
<comment type="caution">
    <text evidence="3">The sequence shown here is derived from an EMBL/GenBank/DDBJ whole genome shotgun (WGS) entry which is preliminary data.</text>
</comment>
<evidence type="ECO:0000256" key="1">
    <source>
        <dbReference type="SAM" id="Phobius"/>
    </source>
</evidence>
<evidence type="ECO:0000259" key="2">
    <source>
        <dbReference type="Pfam" id="PF20237"/>
    </source>
</evidence>
<organism evidence="3 4">
    <name type="scientific">Cudoniella acicularis</name>
    <dbReference type="NCBI Taxonomy" id="354080"/>
    <lineage>
        <taxon>Eukaryota</taxon>
        <taxon>Fungi</taxon>
        <taxon>Dikarya</taxon>
        <taxon>Ascomycota</taxon>
        <taxon>Pezizomycotina</taxon>
        <taxon>Leotiomycetes</taxon>
        <taxon>Helotiales</taxon>
        <taxon>Tricladiaceae</taxon>
        <taxon>Cudoniella</taxon>
    </lineage>
</organism>
<dbReference type="PANTHER" id="PTHR34502">
    <property type="entry name" value="DUF6594 DOMAIN-CONTAINING PROTEIN-RELATED"/>
    <property type="match status" value="1"/>
</dbReference>